<evidence type="ECO:0000313" key="4">
    <source>
        <dbReference type="EMBL" id="MCY0386398.1"/>
    </source>
</evidence>
<evidence type="ECO:0000259" key="3">
    <source>
        <dbReference type="Pfam" id="PF02826"/>
    </source>
</evidence>
<dbReference type="PANTHER" id="PTHR43333">
    <property type="entry name" value="2-HACID_DH_C DOMAIN-CONTAINING PROTEIN"/>
    <property type="match status" value="1"/>
</dbReference>
<dbReference type="Proteomes" id="UP001082899">
    <property type="component" value="Unassembled WGS sequence"/>
</dbReference>
<dbReference type="CDD" id="cd12164">
    <property type="entry name" value="GDH_like_2"/>
    <property type="match status" value="1"/>
</dbReference>
<protein>
    <submittedName>
        <fullName evidence="4">Glyoxylate/hydroxypyruvate reductase A</fullName>
    </submittedName>
</protein>
<dbReference type="Pfam" id="PF02826">
    <property type="entry name" value="2-Hacid_dh_C"/>
    <property type="match status" value="1"/>
</dbReference>
<organism evidence="4 5">
    <name type="scientific">Robbsia betulipollinis</name>
    <dbReference type="NCBI Taxonomy" id="2981849"/>
    <lineage>
        <taxon>Bacteria</taxon>
        <taxon>Pseudomonadati</taxon>
        <taxon>Pseudomonadota</taxon>
        <taxon>Betaproteobacteria</taxon>
        <taxon>Burkholderiales</taxon>
        <taxon>Burkholderiaceae</taxon>
        <taxon>Robbsia</taxon>
    </lineage>
</organism>
<dbReference type="SUPFAM" id="SSF51735">
    <property type="entry name" value="NAD(P)-binding Rossmann-fold domains"/>
    <property type="match status" value="1"/>
</dbReference>
<reference evidence="4" key="1">
    <citation type="submission" date="2022-11" db="EMBL/GenBank/DDBJ databases">
        <title>Robbsia betulipollinis sp. nov., isolated from pollen of birch (Betula pendula).</title>
        <authorList>
            <person name="Shi H."/>
            <person name="Ambika Manirajan B."/>
            <person name="Ratering S."/>
            <person name="Geissler-Plaum R."/>
            <person name="Schnell S."/>
        </authorList>
    </citation>
    <scope>NUCLEOTIDE SEQUENCE</scope>
    <source>
        <strain evidence="4">Bb-Pol-6</strain>
    </source>
</reference>
<comment type="caution">
    <text evidence="4">The sequence shown here is derived from an EMBL/GenBank/DDBJ whole genome shotgun (WGS) entry which is preliminary data.</text>
</comment>
<dbReference type="InterPro" id="IPR006140">
    <property type="entry name" value="D-isomer_DH_NAD-bd"/>
</dbReference>
<name>A0ABT3ZIN9_9BURK</name>
<evidence type="ECO:0000313" key="5">
    <source>
        <dbReference type="Proteomes" id="UP001082899"/>
    </source>
</evidence>
<dbReference type="PANTHER" id="PTHR43333:SF1">
    <property type="entry name" value="D-ISOMER SPECIFIC 2-HYDROXYACID DEHYDROGENASE NAD-BINDING DOMAIN-CONTAINING PROTEIN"/>
    <property type="match status" value="1"/>
</dbReference>
<gene>
    <name evidence="4" type="ORF">OVY01_03910</name>
</gene>
<dbReference type="InterPro" id="IPR036291">
    <property type="entry name" value="NAD(P)-bd_dom_sf"/>
</dbReference>
<proteinExistence type="predicted"/>
<feature type="domain" description="D-isomer specific 2-hydroxyacid dehydrogenase NAD-binding" evidence="3">
    <location>
        <begin position="105"/>
        <end position="277"/>
    </location>
</feature>
<sequence>MVLLIKSGGAEAIPEWQSLLAELAPDLVVRGWDDPTVAPDRVRYALVWEPNAGRLAQFQNLELIVSSAAGVDHILADATVPRHVPIVRMVTGETGERMADFVTMAAYALSRDLPRIVAAQREQRWDASLTGRMASETTVGIMGLGELGRASATRLAASGFQVIGWARSPKSLDRVQCYVGRGEFDAFLSRSQILVNLLPDTDETRGIVDASLLARLPHGAAIVNAGRGSQLDPAALLAALDTGQVGSAMLDVFDVEPLPANHPLWRHPNVIVTPHVASAVSRRAKARQAAAAIAAHRAGMPVPHLYERERGY</sequence>
<evidence type="ECO:0000256" key="1">
    <source>
        <dbReference type="ARBA" id="ARBA00023002"/>
    </source>
</evidence>
<keyword evidence="2" id="KW-0520">NAD</keyword>
<accession>A0ABT3ZIN9</accession>
<keyword evidence="1" id="KW-0560">Oxidoreductase</keyword>
<dbReference type="EMBL" id="JAPMXC010000001">
    <property type="protein sequence ID" value="MCY0386398.1"/>
    <property type="molecule type" value="Genomic_DNA"/>
</dbReference>
<dbReference type="RefSeq" id="WP_267845794.1">
    <property type="nucleotide sequence ID" value="NZ_JAPMXC010000001.1"/>
</dbReference>
<evidence type="ECO:0000256" key="2">
    <source>
        <dbReference type="ARBA" id="ARBA00023027"/>
    </source>
</evidence>
<keyword evidence="5" id="KW-1185">Reference proteome</keyword>
<dbReference type="Gene3D" id="3.40.50.720">
    <property type="entry name" value="NAD(P)-binding Rossmann-like Domain"/>
    <property type="match status" value="2"/>
</dbReference>